<dbReference type="CDD" id="cd04301">
    <property type="entry name" value="NAT_SF"/>
    <property type="match status" value="1"/>
</dbReference>
<organism evidence="2 3">
    <name type="scientific">Pleurotus ostreatus</name>
    <name type="common">Oyster mushroom</name>
    <name type="synonym">White-rot fungus</name>
    <dbReference type="NCBI Taxonomy" id="5322"/>
    <lineage>
        <taxon>Eukaryota</taxon>
        <taxon>Fungi</taxon>
        <taxon>Dikarya</taxon>
        <taxon>Basidiomycota</taxon>
        <taxon>Agaricomycotina</taxon>
        <taxon>Agaricomycetes</taxon>
        <taxon>Agaricomycetidae</taxon>
        <taxon>Agaricales</taxon>
        <taxon>Pleurotineae</taxon>
        <taxon>Pleurotaceae</taxon>
        <taxon>Pleurotus</taxon>
    </lineage>
</organism>
<dbReference type="AlphaFoldDB" id="A0A8H6ZZ40"/>
<dbReference type="Pfam" id="PF00583">
    <property type="entry name" value="Acetyltransf_1"/>
    <property type="match status" value="1"/>
</dbReference>
<dbReference type="PROSITE" id="PS51186">
    <property type="entry name" value="GNAT"/>
    <property type="match status" value="1"/>
</dbReference>
<accession>A0A8H6ZZ40</accession>
<dbReference type="GO" id="GO:0016747">
    <property type="term" value="F:acyltransferase activity, transferring groups other than amino-acyl groups"/>
    <property type="evidence" value="ECO:0007669"/>
    <property type="project" value="InterPro"/>
</dbReference>
<dbReference type="RefSeq" id="XP_036633096.1">
    <property type="nucleotide sequence ID" value="XM_036774594.1"/>
</dbReference>
<keyword evidence="3" id="KW-1185">Reference proteome</keyword>
<protein>
    <recommendedName>
        <fullName evidence="1">N-acetyltransferase domain-containing protein</fullName>
    </recommendedName>
</protein>
<evidence type="ECO:0000259" key="1">
    <source>
        <dbReference type="PROSITE" id="PS51186"/>
    </source>
</evidence>
<dbReference type="PANTHER" id="PTHR13170">
    <property type="entry name" value="O-GLCNACASE"/>
    <property type="match status" value="1"/>
</dbReference>
<evidence type="ECO:0000313" key="3">
    <source>
        <dbReference type="Proteomes" id="UP000623687"/>
    </source>
</evidence>
<dbReference type="PANTHER" id="PTHR13170:SF16">
    <property type="entry name" value="PROTEIN O-GLCNACASE"/>
    <property type="match status" value="1"/>
</dbReference>
<dbReference type="EMBL" id="JACETU010000003">
    <property type="protein sequence ID" value="KAF7433069.1"/>
    <property type="molecule type" value="Genomic_DNA"/>
</dbReference>
<dbReference type="InterPro" id="IPR051822">
    <property type="entry name" value="Glycosyl_Hydrolase_84"/>
</dbReference>
<dbReference type="InterPro" id="IPR000182">
    <property type="entry name" value="GNAT_dom"/>
</dbReference>
<gene>
    <name evidence="2" type="ORF">PC9H_005015</name>
</gene>
<name>A0A8H6ZZ40_PLEOS</name>
<feature type="domain" description="N-acetyltransferase" evidence="1">
    <location>
        <begin position="76"/>
        <end position="213"/>
    </location>
</feature>
<dbReference type="Gene3D" id="3.40.630.30">
    <property type="match status" value="1"/>
</dbReference>
<comment type="caution">
    <text evidence="2">The sequence shown here is derived from an EMBL/GenBank/DDBJ whole genome shotgun (WGS) entry which is preliminary data.</text>
</comment>
<dbReference type="Proteomes" id="UP000623687">
    <property type="component" value="Unassembled WGS sequence"/>
</dbReference>
<dbReference type="VEuPathDB" id="FungiDB:PC9H_005015"/>
<dbReference type="OrthoDB" id="9975416at2759"/>
<evidence type="ECO:0000313" key="2">
    <source>
        <dbReference type="EMBL" id="KAF7433069.1"/>
    </source>
</evidence>
<dbReference type="SUPFAM" id="SSF55729">
    <property type="entry name" value="Acyl-CoA N-acyltransferases (Nat)"/>
    <property type="match status" value="1"/>
</dbReference>
<sequence>MPDIITRPATEADEQSLSRICLLTADAGASAEYRHNYGELPGLVYAVPYVKLPSTFGFVMEVLETKEVVGYVLSSFNTRVYEQAAAETWWPTLKASFPLPANNEPGYYDKELKEGDKAYIERIWDMHTAPEANIKFSAAHLHIDILEDYQRQGWGRKLIAEVVRFLGERGLDGVWVGLDTRNDNAKKFYAKLGFKDIEGAPDGNMGLKFKDFGSG</sequence>
<proteinExistence type="predicted"/>
<reference evidence="2" key="1">
    <citation type="submission" date="2019-07" db="EMBL/GenBank/DDBJ databases">
        <authorList>
            <person name="Palmer J.M."/>
        </authorList>
    </citation>
    <scope>NUCLEOTIDE SEQUENCE</scope>
    <source>
        <strain evidence="2">PC9</strain>
    </source>
</reference>
<dbReference type="GeneID" id="59374833"/>
<dbReference type="InterPro" id="IPR016181">
    <property type="entry name" value="Acyl_CoA_acyltransferase"/>
</dbReference>